<reference evidence="1 2" key="1">
    <citation type="submission" date="2019-02" db="EMBL/GenBank/DDBJ databases">
        <title>Deep-cultivation of Planctomycetes and their phenomic and genomic characterization uncovers novel biology.</title>
        <authorList>
            <person name="Wiegand S."/>
            <person name="Jogler M."/>
            <person name="Boedeker C."/>
            <person name="Pinto D."/>
            <person name="Vollmers J."/>
            <person name="Rivas-Marin E."/>
            <person name="Kohn T."/>
            <person name="Peeters S.H."/>
            <person name="Heuer A."/>
            <person name="Rast P."/>
            <person name="Oberbeckmann S."/>
            <person name="Bunk B."/>
            <person name="Jeske O."/>
            <person name="Meyerdierks A."/>
            <person name="Storesund J.E."/>
            <person name="Kallscheuer N."/>
            <person name="Luecker S."/>
            <person name="Lage O.M."/>
            <person name="Pohl T."/>
            <person name="Merkel B.J."/>
            <person name="Hornburger P."/>
            <person name="Mueller R.-W."/>
            <person name="Bruemmer F."/>
            <person name="Labrenz M."/>
            <person name="Spormann A.M."/>
            <person name="Op den Camp H."/>
            <person name="Overmann J."/>
            <person name="Amann R."/>
            <person name="Jetten M.S.M."/>
            <person name="Mascher T."/>
            <person name="Medema M.H."/>
            <person name="Devos D.P."/>
            <person name="Kaster A.-K."/>
            <person name="Ovreas L."/>
            <person name="Rohde M."/>
            <person name="Galperin M.Y."/>
            <person name="Jogler C."/>
        </authorList>
    </citation>
    <scope>NUCLEOTIDE SEQUENCE [LARGE SCALE GENOMIC DNA]</scope>
    <source>
        <strain evidence="1 2">V22</strain>
    </source>
</reference>
<dbReference type="AlphaFoldDB" id="A0A517T821"/>
<protein>
    <submittedName>
        <fullName evidence="1">Uncharacterized protein</fullName>
    </submittedName>
</protein>
<dbReference type="Proteomes" id="UP000319976">
    <property type="component" value="Chromosome"/>
</dbReference>
<dbReference type="RefSeq" id="WP_145261753.1">
    <property type="nucleotide sequence ID" value="NZ_CP036316.1"/>
</dbReference>
<proteinExistence type="predicted"/>
<evidence type="ECO:0000313" key="2">
    <source>
        <dbReference type="Proteomes" id="UP000319976"/>
    </source>
</evidence>
<organism evidence="1 2">
    <name type="scientific">Calycomorphotria hydatis</name>
    <dbReference type="NCBI Taxonomy" id="2528027"/>
    <lineage>
        <taxon>Bacteria</taxon>
        <taxon>Pseudomonadati</taxon>
        <taxon>Planctomycetota</taxon>
        <taxon>Planctomycetia</taxon>
        <taxon>Planctomycetales</taxon>
        <taxon>Planctomycetaceae</taxon>
        <taxon>Calycomorphotria</taxon>
    </lineage>
</organism>
<accession>A0A517T821</accession>
<sequence length="133" mass="15335">MSSITDPISKSRLRYHRNAYHFVFSALQYTQEKLERTAAHVINEEDAHISGQELCDGLRELAIDKFGLLASTVLSQWGIESTDDIGRIVFELIERGEMRKTDRDTLTDFMGLYEFSEVFDQSYAIDTTNVFEK</sequence>
<dbReference type="EMBL" id="CP036316">
    <property type="protein sequence ID" value="QDT64523.1"/>
    <property type="molecule type" value="Genomic_DNA"/>
</dbReference>
<gene>
    <name evidence="1" type="ORF">V22_17580</name>
</gene>
<keyword evidence="2" id="KW-1185">Reference proteome</keyword>
<dbReference type="NCBIfam" id="TIGR04138">
    <property type="entry name" value="Plancto_Ver_chp"/>
    <property type="match status" value="1"/>
</dbReference>
<dbReference type="OrthoDB" id="282243at2"/>
<evidence type="ECO:0000313" key="1">
    <source>
        <dbReference type="EMBL" id="QDT64523.1"/>
    </source>
</evidence>
<dbReference type="KEGG" id="chya:V22_17580"/>
<dbReference type="InterPro" id="IPR026406">
    <property type="entry name" value="Ver/Plancto_CHP"/>
</dbReference>
<name>A0A517T821_9PLAN</name>